<keyword evidence="7 10" id="KW-0574">Periplasm</keyword>
<dbReference type="Proteomes" id="UP000199600">
    <property type="component" value="Unassembled WGS sequence"/>
</dbReference>
<dbReference type="PANTHER" id="PTHR35869:SF1">
    <property type="entry name" value="OUTER-MEMBRANE LIPOPROTEIN CARRIER PROTEIN"/>
    <property type="match status" value="1"/>
</dbReference>
<keyword evidence="9 10" id="KW-0143">Chaperone</keyword>
<evidence type="ECO:0000256" key="4">
    <source>
        <dbReference type="ARBA" id="ARBA00014035"/>
    </source>
</evidence>
<dbReference type="InterPro" id="IPR029046">
    <property type="entry name" value="LolA/LolB/LppX"/>
</dbReference>
<dbReference type="InterPro" id="IPR004564">
    <property type="entry name" value="OM_lipoprot_carrier_LolA-like"/>
</dbReference>
<comment type="subcellular location">
    <subcellularLocation>
        <location evidence="1 10">Periplasm</location>
    </subcellularLocation>
</comment>
<evidence type="ECO:0000313" key="11">
    <source>
        <dbReference type="EMBL" id="SBT03779.1"/>
    </source>
</evidence>
<organism evidence="11 12">
    <name type="scientific">Candidatus Propionivibrio aalborgensis</name>
    <dbReference type="NCBI Taxonomy" id="1860101"/>
    <lineage>
        <taxon>Bacteria</taxon>
        <taxon>Pseudomonadati</taxon>
        <taxon>Pseudomonadota</taxon>
        <taxon>Betaproteobacteria</taxon>
        <taxon>Rhodocyclales</taxon>
        <taxon>Rhodocyclaceae</taxon>
        <taxon>Propionivibrio</taxon>
    </lineage>
</organism>
<dbReference type="EMBL" id="FLQY01000012">
    <property type="protein sequence ID" value="SBT03779.1"/>
    <property type="molecule type" value="Genomic_DNA"/>
</dbReference>
<evidence type="ECO:0000256" key="8">
    <source>
        <dbReference type="ARBA" id="ARBA00022927"/>
    </source>
</evidence>
<dbReference type="CDD" id="cd16325">
    <property type="entry name" value="LolA"/>
    <property type="match status" value="1"/>
</dbReference>
<dbReference type="Gene3D" id="2.50.20.10">
    <property type="entry name" value="Lipoprotein localisation LolA/LolB/LppX"/>
    <property type="match status" value="1"/>
</dbReference>
<dbReference type="InterPro" id="IPR018323">
    <property type="entry name" value="OM_lipoprot_carrier_LolA_Pbac"/>
</dbReference>
<evidence type="ECO:0000256" key="2">
    <source>
        <dbReference type="ARBA" id="ARBA00007615"/>
    </source>
</evidence>
<dbReference type="PANTHER" id="PTHR35869">
    <property type="entry name" value="OUTER-MEMBRANE LIPOPROTEIN CARRIER PROTEIN"/>
    <property type="match status" value="1"/>
</dbReference>
<comment type="subunit">
    <text evidence="3 10">Monomer.</text>
</comment>
<dbReference type="AlphaFoldDB" id="A0A1A8XF11"/>
<dbReference type="GO" id="GO:0044874">
    <property type="term" value="P:lipoprotein localization to outer membrane"/>
    <property type="evidence" value="ECO:0007669"/>
    <property type="project" value="UniProtKB-UniRule"/>
</dbReference>
<keyword evidence="5 10" id="KW-0813">Transport</keyword>
<feature type="chain" id="PRO_5009003125" description="Outer-membrane lipoprotein carrier protein" evidence="10">
    <location>
        <begin position="30"/>
        <end position="221"/>
    </location>
</feature>
<accession>A0A1A8XF11</accession>
<comment type="similarity">
    <text evidence="2 10">Belongs to the LolA family.</text>
</comment>
<protein>
    <recommendedName>
        <fullName evidence="4 10">Outer-membrane lipoprotein carrier protein</fullName>
    </recommendedName>
</protein>
<reference evidence="11 12" key="1">
    <citation type="submission" date="2016-06" db="EMBL/GenBank/DDBJ databases">
        <authorList>
            <person name="Kjaerup R.B."/>
            <person name="Dalgaard T.S."/>
            <person name="Juul-Madsen H.R."/>
        </authorList>
    </citation>
    <scope>NUCLEOTIDE SEQUENCE [LARGE SCALE GENOMIC DNA]</scope>
    <source>
        <strain evidence="11">2</strain>
    </source>
</reference>
<keyword evidence="6 10" id="KW-0732">Signal</keyword>
<dbReference type="GO" id="GO:0042597">
    <property type="term" value="C:periplasmic space"/>
    <property type="evidence" value="ECO:0007669"/>
    <property type="project" value="UniProtKB-SubCell"/>
</dbReference>
<evidence type="ECO:0000256" key="6">
    <source>
        <dbReference type="ARBA" id="ARBA00022729"/>
    </source>
</evidence>
<evidence type="ECO:0000256" key="3">
    <source>
        <dbReference type="ARBA" id="ARBA00011245"/>
    </source>
</evidence>
<evidence type="ECO:0000256" key="1">
    <source>
        <dbReference type="ARBA" id="ARBA00004418"/>
    </source>
</evidence>
<proteinExistence type="inferred from homology"/>
<sequence precursor="true">MQYTKNWSISLLSVSLCLCGLLLINKAHAGAIDKLHAFFETTKSMRADFAQIVVAKNGKRPQQSTGVMMFSRPGKFRWQIEKPYSQLLVGDGKKIWIYDPDLRQVTVKKFDAALGSSPVALLVGESDGKGSDKGALERNFTLREAGEREGLEWLEAIPKSADSGFEKLLLGFFGNDLKSMELFDNFGQVTTLFFSNLDRNPPLSPALFRFTAPAGVDVLGE</sequence>
<evidence type="ECO:0000313" key="12">
    <source>
        <dbReference type="Proteomes" id="UP000199600"/>
    </source>
</evidence>
<keyword evidence="8 10" id="KW-0653">Protein transport</keyword>
<gene>
    <name evidence="10 11" type="primary">lolA</name>
    <name evidence="11" type="ORF">PROAA_1090041</name>
</gene>
<evidence type="ECO:0000256" key="5">
    <source>
        <dbReference type="ARBA" id="ARBA00022448"/>
    </source>
</evidence>
<comment type="function">
    <text evidence="10">Participates in the translocation of lipoproteins from the inner membrane to the outer membrane. Only forms a complex with a lipoprotein if the residue after the N-terminal Cys is not an aspartate (The Asp acts as a targeting signal to indicate that the lipoprotein should stay in the inner membrane).</text>
</comment>
<dbReference type="RefSeq" id="WP_186409544.1">
    <property type="nucleotide sequence ID" value="NZ_FLQY01000012.1"/>
</dbReference>
<dbReference type="HAMAP" id="MF_00240">
    <property type="entry name" value="LolA"/>
    <property type="match status" value="1"/>
</dbReference>
<dbReference type="SUPFAM" id="SSF89392">
    <property type="entry name" value="Prokaryotic lipoproteins and lipoprotein localization factors"/>
    <property type="match status" value="1"/>
</dbReference>
<dbReference type="Pfam" id="PF03548">
    <property type="entry name" value="LolA"/>
    <property type="match status" value="1"/>
</dbReference>
<evidence type="ECO:0000256" key="7">
    <source>
        <dbReference type="ARBA" id="ARBA00022764"/>
    </source>
</evidence>
<dbReference type="NCBIfam" id="TIGR00547">
    <property type="entry name" value="lolA"/>
    <property type="match status" value="1"/>
</dbReference>
<keyword evidence="12" id="KW-1185">Reference proteome</keyword>
<dbReference type="GO" id="GO:0042953">
    <property type="term" value="P:lipoprotein transport"/>
    <property type="evidence" value="ECO:0007669"/>
    <property type="project" value="InterPro"/>
</dbReference>
<feature type="signal peptide" evidence="10">
    <location>
        <begin position="1"/>
        <end position="29"/>
    </location>
</feature>
<evidence type="ECO:0000256" key="9">
    <source>
        <dbReference type="ARBA" id="ARBA00023186"/>
    </source>
</evidence>
<evidence type="ECO:0000256" key="10">
    <source>
        <dbReference type="HAMAP-Rule" id="MF_00240"/>
    </source>
</evidence>
<keyword evidence="11" id="KW-0449">Lipoprotein</keyword>
<name>A0A1A8XF11_9RHOO</name>